<evidence type="ECO:0000256" key="6">
    <source>
        <dbReference type="ARBA" id="ARBA00023211"/>
    </source>
</evidence>
<sequence length="292" mass="32010">MKVMRRTRPGMREYQLESMFRHWVYYNGGCRHTAYTSICGCGPNSAVLHYGHAGAPNDRTIGDNDMLLLDMGGEYHCYASDITCSFPANGKFTADQKMIFEAVRDMAFAVMDAMKPGVSWPSLHELSYRVACERLKDAGLLTGSVDDMMAANVGAVFMPHGLGHLIGLDTHDVGGYPEGGRARDSRPGHSSLRCGRDLADGMAITVEPGIYFIDHLLNKALADPEVAPFLVTSELARFRGFGGVRLEDDVVVTADGVRNLTNCARTVEDVEAVMAGRITNRNQLFKKCYTDA</sequence>
<dbReference type="EMBL" id="FN647981">
    <property type="protein sequence ID" value="CBN78631.1"/>
    <property type="molecule type" value="Genomic_DNA"/>
</dbReference>
<evidence type="ECO:0000259" key="7">
    <source>
        <dbReference type="Pfam" id="PF00557"/>
    </source>
</evidence>
<dbReference type="InParanoid" id="D8LER8"/>
<dbReference type="PANTHER" id="PTHR48480:SF2">
    <property type="entry name" value="PEPTIDASE D"/>
    <property type="match status" value="1"/>
</dbReference>
<feature type="domain" description="Peptidase M24" evidence="7">
    <location>
        <begin position="2"/>
        <end position="254"/>
    </location>
</feature>
<dbReference type="CDD" id="cd01087">
    <property type="entry name" value="Prolidase"/>
    <property type="match status" value="1"/>
</dbReference>
<dbReference type="InterPro" id="IPR052433">
    <property type="entry name" value="X-Pro_dipept-like"/>
</dbReference>
<keyword evidence="5" id="KW-0482">Metalloprotease</keyword>
<dbReference type="InterPro" id="IPR000994">
    <property type="entry name" value="Pept_M24"/>
</dbReference>
<dbReference type="OrthoDB" id="10261878at2759"/>
<keyword evidence="2" id="KW-0645">Protease</keyword>
<dbReference type="EMBL" id="FN649752">
    <property type="protein sequence ID" value="CBN78631.1"/>
    <property type="molecule type" value="Genomic_DNA"/>
</dbReference>
<keyword evidence="3" id="KW-0479">Metal-binding</keyword>
<accession>D8LER8</accession>
<dbReference type="Gene3D" id="3.90.230.10">
    <property type="entry name" value="Creatinase/methionine aminopeptidase superfamily"/>
    <property type="match status" value="1"/>
</dbReference>
<protein>
    <recommendedName>
        <fullName evidence="7">Peptidase M24 domain-containing protein</fullName>
    </recommendedName>
</protein>
<dbReference type="Proteomes" id="UP000002630">
    <property type="component" value="Linkage Group LG27"/>
</dbReference>
<gene>
    <name evidence="8" type="ORF">Esi_0137_0095</name>
</gene>
<evidence type="ECO:0000256" key="5">
    <source>
        <dbReference type="ARBA" id="ARBA00023049"/>
    </source>
</evidence>
<name>D8LER8_ECTSI</name>
<dbReference type="SUPFAM" id="SSF55920">
    <property type="entry name" value="Creatinase/aminopeptidase"/>
    <property type="match status" value="1"/>
</dbReference>
<proteinExistence type="predicted"/>
<evidence type="ECO:0000313" key="9">
    <source>
        <dbReference type="Proteomes" id="UP000002630"/>
    </source>
</evidence>
<evidence type="ECO:0000256" key="4">
    <source>
        <dbReference type="ARBA" id="ARBA00022801"/>
    </source>
</evidence>
<dbReference type="OMA" id="CYIPIIA"/>
<dbReference type="eggNOG" id="KOG2737">
    <property type="taxonomic scope" value="Eukaryota"/>
</dbReference>
<dbReference type="AlphaFoldDB" id="D8LER8"/>
<evidence type="ECO:0000313" key="8">
    <source>
        <dbReference type="EMBL" id="CBN78631.1"/>
    </source>
</evidence>
<comment type="cofactor">
    <cofactor evidence="1">
        <name>Mn(2+)</name>
        <dbReference type="ChEBI" id="CHEBI:29035"/>
    </cofactor>
</comment>
<organism evidence="8 9">
    <name type="scientific">Ectocarpus siliculosus</name>
    <name type="common">Brown alga</name>
    <name type="synonym">Conferva siliculosa</name>
    <dbReference type="NCBI Taxonomy" id="2880"/>
    <lineage>
        <taxon>Eukaryota</taxon>
        <taxon>Sar</taxon>
        <taxon>Stramenopiles</taxon>
        <taxon>Ochrophyta</taxon>
        <taxon>PX clade</taxon>
        <taxon>Phaeophyceae</taxon>
        <taxon>Ectocarpales</taxon>
        <taxon>Ectocarpaceae</taxon>
        <taxon>Ectocarpus</taxon>
    </lineage>
</organism>
<dbReference type="InterPro" id="IPR036005">
    <property type="entry name" value="Creatinase/aminopeptidase-like"/>
</dbReference>
<dbReference type="PANTHER" id="PTHR48480">
    <property type="match status" value="1"/>
</dbReference>
<dbReference type="GO" id="GO:0046872">
    <property type="term" value="F:metal ion binding"/>
    <property type="evidence" value="ECO:0007669"/>
    <property type="project" value="UniProtKB-KW"/>
</dbReference>
<evidence type="ECO:0000256" key="1">
    <source>
        <dbReference type="ARBA" id="ARBA00001936"/>
    </source>
</evidence>
<dbReference type="MEROPS" id="M24.007"/>
<keyword evidence="4" id="KW-0378">Hydrolase</keyword>
<evidence type="ECO:0000256" key="2">
    <source>
        <dbReference type="ARBA" id="ARBA00022670"/>
    </source>
</evidence>
<keyword evidence="9" id="KW-1185">Reference proteome</keyword>
<keyword evidence="6" id="KW-0464">Manganese</keyword>
<dbReference type="GO" id="GO:0006508">
    <property type="term" value="P:proteolysis"/>
    <property type="evidence" value="ECO:0007669"/>
    <property type="project" value="UniProtKB-KW"/>
</dbReference>
<dbReference type="FunFam" id="3.90.230.10:FF:000002">
    <property type="entry name" value="Xaa-Pro aminopeptidase 3"/>
    <property type="match status" value="1"/>
</dbReference>
<dbReference type="STRING" id="2880.D8LER8"/>
<evidence type="ECO:0000256" key="3">
    <source>
        <dbReference type="ARBA" id="ARBA00022723"/>
    </source>
</evidence>
<reference evidence="8 9" key="1">
    <citation type="journal article" date="2010" name="Nature">
        <title>The Ectocarpus genome and the independent evolution of multicellularity in brown algae.</title>
        <authorList>
            <person name="Cock J.M."/>
            <person name="Sterck L."/>
            <person name="Rouze P."/>
            <person name="Scornet D."/>
            <person name="Allen A.E."/>
            <person name="Amoutzias G."/>
            <person name="Anthouard V."/>
            <person name="Artiguenave F."/>
            <person name="Aury J.M."/>
            <person name="Badger J.H."/>
            <person name="Beszteri B."/>
            <person name="Billiau K."/>
            <person name="Bonnet E."/>
            <person name="Bothwell J.H."/>
            <person name="Bowler C."/>
            <person name="Boyen C."/>
            <person name="Brownlee C."/>
            <person name="Carrano C.J."/>
            <person name="Charrier B."/>
            <person name="Cho G.Y."/>
            <person name="Coelho S.M."/>
            <person name="Collen J."/>
            <person name="Corre E."/>
            <person name="Da Silva C."/>
            <person name="Delage L."/>
            <person name="Delaroque N."/>
            <person name="Dittami S.M."/>
            <person name="Doulbeau S."/>
            <person name="Elias M."/>
            <person name="Farnham G."/>
            <person name="Gachon C.M."/>
            <person name="Gschloessl B."/>
            <person name="Heesch S."/>
            <person name="Jabbari K."/>
            <person name="Jubin C."/>
            <person name="Kawai H."/>
            <person name="Kimura K."/>
            <person name="Kloareg B."/>
            <person name="Kupper F.C."/>
            <person name="Lang D."/>
            <person name="Le Bail A."/>
            <person name="Leblanc C."/>
            <person name="Lerouge P."/>
            <person name="Lohr M."/>
            <person name="Lopez P.J."/>
            <person name="Martens C."/>
            <person name="Maumus F."/>
            <person name="Michel G."/>
            <person name="Miranda-Saavedra D."/>
            <person name="Morales J."/>
            <person name="Moreau H."/>
            <person name="Motomura T."/>
            <person name="Nagasato C."/>
            <person name="Napoli C.A."/>
            <person name="Nelson D.R."/>
            <person name="Nyvall-Collen P."/>
            <person name="Peters A.F."/>
            <person name="Pommier C."/>
            <person name="Potin P."/>
            <person name="Poulain J."/>
            <person name="Quesneville H."/>
            <person name="Read B."/>
            <person name="Rensing S.A."/>
            <person name="Ritter A."/>
            <person name="Rousvoal S."/>
            <person name="Samanta M."/>
            <person name="Samson G."/>
            <person name="Schroeder D.C."/>
            <person name="Segurens B."/>
            <person name="Strittmatter M."/>
            <person name="Tonon T."/>
            <person name="Tregear J.W."/>
            <person name="Valentin K."/>
            <person name="von Dassow P."/>
            <person name="Yamagishi T."/>
            <person name="Van de Peer Y."/>
            <person name="Wincker P."/>
        </authorList>
    </citation>
    <scope>NUCLEOTIDE SEQUENCE [LARGE SCALE GENOMIC DNA]</scope>
    <source>
        <strain evidence="9">Ec32 / CCAP1310/4</strain>
    </source>
</reference>
<dbReference type="GO" id="GO:0008237">
    <property type="term" value="F:metallopeptidase activity"/>
    <property type="evidence" value="ECO:0007669"/>
    <property type="project" value="UniProtKB-KW"/>
</dbReference>
<dbReference type="Pfam" id="PF00557">
    <property type="entry name" value="Peptidase_M24"/>
    <property type="match status" value="1"/>
</dbReference>